<gene>
    <name evidence="2" type="ORF">NDU88_011215</name>
</gene>
<feature type="signal peptide" evidence="1">
    <location>
        <begin position="1"/>
        <end position="27"/>
    </location>
</feature>
<dbReference type="Proteomes" id="UP001066276">
    <property type="component" value="Chromosome 7"/>
</dbReference>
<accession>A0AAV7PY79</accession>
<dbReference type="EMBL" id="JANPWB010000011">
    <property type="protein sequence ID" value="KAJ1132914.1"/>
    <property type="molecule type" value="Genomic_DNA"/>
</dbReference>
<evidence type="ECO:0000313" key="3">
    <source>
        <dbReference type="Proteomes" id="UP001066276"/>
    </source>
</evidence>
<evidence type="ECO:0000313" key="2">
    <source>
        <dbReference type="EMBL" id="KAJ1132914.1"/>
    </source>
</evidence>
<keyword evidence="1" id="KW-0732">Signal</keyword>
<proteinExistence type="predicted"/>
<feature type="chain" id="PRO_5043865925" evidence="1">
    <location>
        <begin position="28"/>
        <end position="83"/>
    </location>
</feature>
<organism evidence="2 3">
    <name type="scientific">Pleurodeles waltl</name>
    <name type="common">Iberian ribbed newt</name>
    <dbReference type="NCBI Taxonomy" id="8319"/>
    <lineage>
        <taxon>Eukaryota</taxon>
        <taxon>Metazoa</taxon>
        <taxon>Chordata</taxon>
        <taxon>Craniata</taxon>
        <taxon>Vertebrata</taxon>
        <taxon>Euteleostomi</taxon>
        <taxon>Amphibia</taxon>
        <taxon>Batrachia</taxon>
        <taxon>Caudata</taxon>
        <taxon>Salamandroidea</taxon>
        <taxon>Salamandridae</taxon>
        <taxon>Pleurodelinae</taxon>
        <taxon>Pleurodeles</taxon>
    </lineage>
</organism>
<sequence length="83" mass="8643">MAARCSGAHRCTVGLLLLGALLLVGQGEVDGWCGHCMCPSEGEGRRCPWRSPWGPLSLTPRPPVRRVCAHLSADPGTVPPAGG</sequence>
<protein>
    <submittedName>
        <fullName evidence="2">Uncharacterized protein</fullName>
    </submittedName>
</protein>
<keyword evidence="3" id="KW-1185">Reference proteome</keyword>
<evidence type="ECO:0000256" key="1">
    <source>
        <dbReference type="SAM" id="SignalP"/>
    </source>
</evidence>
<name>A0AAV7PY79_PLEWA</name>
<reference evidence="2" key="1">
    <citation type="journal article" date="2022" name="bioRxiv">
        <title>Sequencing and chromosome-scale assembly of the giantPleurodeles waltlgenome.</title>
        <authorList>
            <person name="Brown T."/>
            <person name="Elewa A."/>
            <person name="Iarovenko S."/>
            <person name="Subramanian E."/>
            <person name="Araus A.J."/>
            <person name="Petzold A."/>
            <person name="Susuki M."/>
            <person name="Suzuki K.-i.T."/>
            <person name="Hayashi T."/>
            <person name="Toyoda A."/>
            <person name="Oliveira C."/>
            <person name="Osipova E."/>
            <person name="Leigh N.D."/>
            <person name="Simon A."/>
            <person name="Yun M.H."/>
        </authorList>
    </citation>
    <scope>NUCLEOTIDE SEQUENCE</scope>
    <source>
        <strain evidence="2">20211129_DDA</strain>
        <tissue evidence="2">Liver</tissue>
    </source>
</reference>
<dbReference type="AlphaFoldDB" id="A0AAV7PY79"/>
<comment type="caution">
    <text evidence="2">The sequence shown here is derived from an EMBL/GenBank/DDBJ whole genome shotgun (WGS) entry which is preliminary data.</text>
</comment>